<reference evidence="1" key="2">
    <citation type="journal article" date="2021" name="PeerJ">
        <title>Extensive microbial diversity within the chicken gut microbiome revealed by metagenomics and culture.</title>
        <authorList>
            <person name="Gilroy R."/>
            <person name="Ravi A."/>
            <person name="Getino M."/>
            <person name="Pursley I."/>
            <person name="Horton D.L."/>
            <person name="Alikhan N.F."/>
            <person name="Baker D."/>
            <person name="Gharbi K."/>
            <person name="Hall N."/>
            <person name="Watson M."/>
            <person name="Adriaenssens E.M."/>
            <person name="Foster-Nyarko E."/>
            <person name="Jarju S."/>
            <person name="Secka A."/>
            <person name="Antonio M."/>
            <person name="Oren A."/>
            <person name="Chaudhuri R.R."/>
            <person name="La Ragione R."/>
            <person name="Hildebrand F."/>
            <person name="Pallen M.J."/>
        </authorList>
    </citation>
    <scope>NUCLEOTIDE SEQUENCE</scope>
    <source>
        <strain evidence="1">14508</strain>
    </source>
</reference>
<dbReference type="AlphaFoldDB" id="A0A9D1G7S6"/>
<proteinExistence type="predicted"/>
<dbReference type="InterPro" id="IPR013785">
    <property type="entry name" value="Aldolase_TIM"/>
</dbReference>
<protein>
    <submittedName>
        <fullName evidence="1">Uncharacterized protein</fullName>
    </submittedName>
</protein>
<reference evidence="1" key="1">
    <citation type="submission" date="2020-10" db="EMBL/GenBank/DDBJ databases">
        <authorList>
            <person name="Gilroy R."/>
        </authorList>
    </citation>
    <scope>NUCLEOTIDE SEQUENCE</scope>
    <source>
        <strain evidence="1">14508</strain>
    </source>
</reference>
<evidence type="ECO:0000313" key="1">
    <source>
        <dbReference type="EMBL" id="HIT16970.1"/>
    </source>
</evidence>
<dbReference type="Proteomes" id="UP000886893">
    <property type="component" value="Unassembled WGS sequence"/>
</dbReference>
<organism evidence="1 2">
    <name type="scientific">Candidatus Caccosoma faecigallinarum</name>
    <dbReference type="NCBI Taxonomy" id="2840720"/>
    <lineage>
        <taxon>Bacteria</taxon>
        <taxon>Bacillati</taxon>
        <taxon>Bacillota</taxon>
        <taxon>Bacillota incertae sedis</taxon>
        <taxon>Candidatus Caccosoma</taxon>
    </lineage>
</organism>
<evidence type="ECO:0000313" key="2">
    <source>
        <dbReference type="Proteomes" id="UP000886893"/>
    </source>
</evidence>
<dbReference type="EMBL" id="DVKI01000037">
    <property type="protein sequence ID" value="HIT16970.1"/>
    <property type="molecule type" value="Genomic_DNA"/>
</dbReference>
<gene>
    <name evidence="1" type="ORF">IAD04_01140</name>
</gene>
<comment type="caution">
    <text evidence="1">The sequence shown here is derived from an EMBL/GenBank/DDBJ whole genome shotgun (WGS) entry which is preliminary data.</text>
</comment>
<name>A0A9D1G7S6_9FIRM</name>
<dbReference type="InterPro" id="IPR017853">
    <property type="entry name" value="GH"/>
</dbReference>
<dbReference type="Gene3D" id="3.20.20.70">
    <property type="entry name" value="Aldolase class I"/>
    <property type="match status" value="1"/>
</dbReference>
<dbReference type="SUPFAM" id="SSF51445">
    <property type="entry name" value="(Trans)glycosidases"/>
    <property type="match status" value="1"/>
</dbReference>
<sequence length="481" mass="56849">MKTYDYYCTWQAQNIFCQEKGVSNRDYLDEEALFKKNGLAEAFLECRKDLYFILDDGWDVYYHQNEKEPYPFASHEIKKDRFPHFKGKPEERLKKLVDKIMSYGWKGVGIWVCAQGYQKAYTYSVKRLKAYFKKRLEWSKYARIVYWKVDWGVYGNDFSFRKMLTNLAKEIYPELIIENTLCMSPVNGMNAGEEENRKYQFPWNQQTKNYMDKVCQLSEVFRSYDVTEELSSTTTLARLCYLLKQKHSIINCEDEVYMGAILGCSLGIERNIQCTLSKITPQSSFHYRYNEAIAAMRYRTLSQPFVGTKLHLSKEIFTDEVLFGPYWSENVSNQLVKQKCPARVARNTSLPKVHPIQKVPYVVCCKDLNHHYALGTFKRLNHEKDEIYAVDVHVQIDEFVSHIAIFSNHIRHLKVQFENDFKIQRINLIDLIHLTQKDITSQIQMKNHCLWIPYAMLTKEFIGEDDSTKAYLLEITYEKNS</sequence>
<accession>A0A9D1G7S6</accession>